<feature type="transmembrane region" description="Helical" evidence="2">
    <location>
        <begin position="154"/>
        <end position="176"/>
    </location>
</feature>
<gene>
    <name evidence="3" type="ORF">H4W34_005180</name>
</gene>
<evidence type="ECO:0000256" key="2">
    <source>
        <dbReference type="SAM" id="Phobius"/>
    </source>
</evidence>
<proteinExistence type="predicted"/>
<evidence type="ECO:0000313" key="4">
    <source>
        <dbReference type="Proteomes" id="UP000627838"/>
    </source>
</evidence>
<organism evidence="3 4">
    <name type="scientific">Actinomadura algeriensis</name>
    <dbReference type="NCBI Taxonomy" id="1679523"/>
    <lineage>
        <taxon>Bacteria</taxon>
        <taxon>Bacillati</taxon>
        <taxon>Actinomycetota</taxon>
        <taxon>Actinomycetes</taxon>
        <taxon>Streptosporangiales</taxon>
        <taxon>Thermomonosporaceae</taxon>
        <taxon>Actinomadura</taxon>
    </lineage>
</organism>
<evidence type="ECO:0000313" key="3">
    <source>
        <dbReference type="EMBL" id="MBE1535347.1"/>
    </source>
</evidence>
<reference evidence="3 4" key="1">
    <citation type="submission" date="2020-10" db="EMBL/GenBank/DDBJ databases">
        <title>Sequencing the genomes of 1000 actinobacteria strains.</title>
        <authorList>
            <person name="Klenk H.-P."/>
        </authorList>
    </citation>
    <scope>NUCLEOTIDE SEQUENCE [LARGE SCALE GENOMIC DNA]</scope>
    <source>
        <strain evidence="3 4">DSM 46744</strain>
    </source>
</reference>
<dbReference type="EMBL" id="JADBDZ010000001">
    <property type="protein sequence ID" value="MBE1535347.1"/>
    <property type="molecule type" value="Genomic_DNA"/>
</dbReference>
<sequence length="393" mass="39197">MEFDEPGRRPGGPRRAPVNRQAGRRPAPRRTSGRTAAAPRRGAGPDSARPESGRFEGGRPQPGTARNPQGKGGPKPPRTSKAPKPPKNVKAPKGPKSAMGPKGSGTGRRPAGAPVPGPRAPHAPHVPGGPGPDGRRPRAGRPAFGGLAALGPKAYFAAAGALAAVVLLGFGALAVAGGADGAEARGAALPPVGTAAETGLSPTSYSSSPSSEAYAGIKTRKADAEPLTIEEAFPEDARTLAVPEAEVELKLAAEKLDGDCAAAVWGASVAADLRRGGCSQAARGLYADGDGGYAMAVAVFNLASAADADRFVTTLGDVRGGGFVRPLPAEGSLAEFGTGFGMARGLAQGHFAVVSWAARLDGSGDAADETLLSMLIEGGKAPAVLARAAASSD</sequence>
<keyword evidence="2" id="KW-0472">Membrane</keyword>
<dbReference type="Proteomes" id="UP000627838">
    <property type="component" value="Unassembled WGS sequence"/>
</dbReference>
<evidence type="ECO:0000256" key="1">
    <source>
        <dbReference type="SAM" id="MobiDB-lite"/>
    </source>
</evidence>
<dbReference type="RefSeq" id="WP_192761572.1">
    <property type="nucleotide sequence ID" value="NZ_JADBDZ010000001.1"/>
</dbReference>
<name>A0ABR9JXQ1_9ACTN</name>
<accession>A0ABR9JXQ1</accession>
<comment type="caution">
    <text evidence="3">The sequence shown here is derived from an EMBL/GenBank/DDBJ whole genome shotgun (WGS) entry which is preliminary data.</text>
</comment>
<protein>
    <submittedName>
        <fullName evidence="3">Uncharacterized protein</fullName>
    </submittedName>
</protein>
<feature type="region of interest" description="Disordered" evidence="1">
    <location>
        <begin position="1"/>
        <end position="140"/>
    </location>
</feature>
<feature type="compositionally biased region" description="Low complexity" evidence="1">
    <location>
        <begin position="33"/>
        <end position="47"/>
    </location>
</feature>
<keyword evidence="2" id="KW-0812">Transmembrane</keyword>
<feature type="compositionally biased region" description="Basic residues" evidence="1">
    <location>
        <begin position="22"/>
        <end position="32"/>
    </location>
</feature>
<keyword evidence="2" id="KW-1133">Transmembrane helix</keyword>
<keyword evidence="4" id="KW-1185">Reference proteome</keyword>
<feature type="compositionally biased region" description="Basic and acidic residues" evidence="1">
    <location>
        <begin position="48"/>
        <end position="57"/>
    </location>
</feature>